<sequence>MAALNEDVDKAVSYFSEDFLADKQLDELMSDLTADVINMEGIAFMNIIELNERKLNPDLIEKLDDSYGEAWHFVIAKVDQNHIMTWVVQKGSSQYYIVGGEEVHVDKYNEEVLK</sequence>
<accession>A0A345PJL4</accession>
<dbReference type="AlphaFoldDB" id="A0A345PJL4"/>
<dbReference type="EMBL" id="CP024848">
    <property type="protein sequence ID" value="AXI10194.1"/>
    <property type="molecule type" value="Genomic_DNA"/>
</dbReference>
<dbReference type="KEGG" id="ocn:CUC15_15195"/>
<name>A0A345PJL4_9BACI</name>
<organism evidence="1 2">
    <name type="scientific">Oceanobacillus zhaokaii</name>
    <dbReference type="NCBI Taxonomy" id="2052660"/>
    <lineage>
        <taxon>Bacteria</taxon>
        <taxon>Bacillati</taxon>
        <taxon>Bacillota</taxon>
        <taxon>Bacilli</taxon>
        <taxon>Bacillales</taxon>
        <taxon>Bacillaceae</taxon>
        <taxon>Oceanobacillus</taxon>
    </lineage>
</organism>
<keyword evidence="2" id="KW-1185">Reference proteome</keyword>
<dbReference type="OrthoDB" id="2719974at2"/>
<dbReference type="Proteomes" id="UP000253908">
    <property type="component" value="Chromosome"/>
</dbReference>
<protein>
    <submittedName>
        <fullName evidence="1">Uncharacterized protein</fullName>
    </submittedName>
</protein>
<reference evidence="2" key="1">
    <citation type="submission" date="2017-11" db="EMBL/GenBank/DDBJ databases">
        <authorList>
            <person name="Zhu W."/>
        </authorList>
    </citation>
    <scope>NUCLEOTIDE SEQUENCE [LARGE SCALE GENOMIC DNA]</scope>
    <source>
        <strain evidence="2">160</strain>
    </source>
</reference>
<gene>
    <name evidence="1" type="ORF">CUC15_15195</name>
</gene>
<evidence type="ECO:0000313" key="2">
    <source>
        <dbReference type="Proteomes" id="UP000253908"/>
    </source>
</evidence>
<evidence type="ECO:0000313" key="1">
    <source>
        <dbReference type="EMBL" id="AXI10194.1"/>
    </source>
</evidence>
<proteinExistence type="predicted"/>